<accession>A0A427A689</accession>
<gene>
    <name evidence="2" type="ORF">B296_00002196</name>
</gene>
<keyword evidence="1" id="KW-0732">Signal</keyword>
<dbReference type="AlphaFoldDB" id="A0A427A689"/>
<dbReference type="Proteomes" id="UP000287651">
    <property type="component" value="Unassembled WGS sequence"/>
</dbReference>
<evidence type="ECO:0000313" key="2">
    <source>
        <dbReference type="EMBL" id="RRT71762.1"/>
    </source>
</evidence>
<proteinExistence type="predicted"/>
<feature type="signal peptide" evidence="1">
    <location>
        <begin position="1"/>
        <end position="23"/>
    </location>
</feature>
<dbReference type="PANTHER" id="PTHR31008">
    <property type="entry name" value="COP1-INTERACTING PROTEIN-RELATED"/>
    <property type="match status" value="1"/>
</dbReference>
<name>A0A427A689_ENSVE</name>
<comment type="caution">
    <text evidence="2">The sequence shown here is derived from an EMBL/GenBank/DDBJ whole genome shotgun (WGS) entry which is preliminary data.</text>
</comment>
<organism evidence="2 3">
    <name type="scientific">Ensete ventricosum</name>
    <name type="common">Abyssinian banana</name>
    <name type="synonym">Musa ensete</name>
    <dbReference type="NCBI Taxonomy" id="4639"/>
    <lineage>
        <taxon>Eukaryota</taxon>
        <taxon>Viridiplantae</taxon>
        <taxon>Streptophyta</taxon>
        <taxon>Embryophyta</taxon>
        <taxon>Tracheophyta</taxon>
        <taxon>Spermatophyta</taxon>
        <taxon>Magnoliopsida</taxon>
        <taxon>Liliopsida</taxon>
        <taxon>Zingiberales</taxon>
        <taxon>Musaceae</taxon>
        <taxon>Ensete</taxon>
    </lineage>
</organism>
<protein>
    <submittedName>
        <fullName evidence="2">Uncharacterized protein</fullName>
    </submittedName>
</protein>
<dbReference type="PANTHER" id="PTHR31008:SF2">
    <property type="entry name" value="COP1-INTERACTING PROTEIN-LIKE PROTEIN"/>
    <property type="match status" value="1"/>
</dbReference>
<feature type="chain" id="PRO_5019531127" evidence="1">
    <location>
        <begin position="24"/>
        <end position="201"/>
    </location>
</feature>
<dbReference type="EMBL" id="AMZH03003618">
    <property type="protein sequence ID" value="RRT71762.1"/>
    <property type="molecule type" value="Genomic_DNA"/>
</dbReference>
<evidence type="ECO:0000313" key="3">
    <source>
        <dbReference type="Proteomes" id="UP000287651"/>
    </source>
</evidence>
<evidence type="ECO:0000256" key="1">
    <source>
        <dbReference type="SAM" id="SignalP"/>
    </source>
</evidence>
<reference evidence="2 3" key="1">
    <citation type="journal article" date="2014" name="Agronomy (Basel)">
        <title>A Draft Genome Sequence for Ensete ventricosum, the Drought-Tolerant Tree Against Hunger.</title>
        <authorList>
            <person name="Harrison J."/>
            <person name="Moore K.A."/>
            <person name="Paszkiewicz K."/>
            <person name="Jones T."/>
            <person name="Grant M."/>
            <person name="Ambacheew D."/>
            <person name="Muzemil S."/>
            <person name="Studholme D.J."/>
        </authorList>
    </citation>
    <scope>NUCLEOTIDE SEQUENCE [LARGE SCALE GENOMIC DNA]</scope>
</reference>
<sequence length="201" mass="22796">MFVQSWTCGLLFVRCDLVIIANGKTEKIASGLLNPFLAHLKTAQDQIAKGGYSIILEPDPETDAAWFTKGTVERFVRFVSTPEVLKRVTTIESEILQIENAIVIQSNDNLGLSSVNKWSMHLFVVMMTRMTSFIVYLLAGGWSSNETSRVHGRYLRLIILLILEYTFKRAEIFPSIYVAHLKMYIFPGSVNMVQRIKICSL</sequence>